<dbReference type="EMBL" id="JABSNO010000005">
    <property type="protein sequence ID" value="NRS91831.1"/>
    <property type="molecule type" value="Genomic_DNA"/>
</dbReference>
<protein>
    <recommendedName>
        <fullName evidence="4">Lipoprotein</fullName>
    </recommendedName>
</protein>
<proteinExistence type="predicted"/>
<name>A0A8J8K7T8_9FLAO</name>
<evidence type="ECO:0008006" key="4">
    <source>
        <dbReference type="Google" id="ProtNLM"/>
    </source>
</evidence>
<keyword evidence="3" id="KW-1185">Reference proteome</keyword>
<dbReference type="PROSITE" id="PS51257">
    <property type="entry name" value="PROKAR_LIPOPROTEIN"/>
    <property type="match status" value="1"/>
</dbReference>
<keyword evidence="1" id="KW-0732">Signal</keyword>
<accession>A0A8J8K7T8</accession>
<evidence type="ECO:0000313" key="2">
    <source>
        <dbReference type="EMBL" id="NRS91831.1"/>
    </source>
</evidence>
<comment type="caution">
    <text evidence="2">The sequence shown here is derived from an EMBL/GenBank/DDBJ whole genome shotgun (WGS) entry which is preliminary data.</text>
</comment>
<sequence>MKKILLLLTLIIFTSCISRNNEKYVLNESTVILRAKFFKIETKNGIHIYHFKNDAIEGVFVKASDSILTNSNFRKIKLNKKYTLVLNKQLSYASCFGTETEEVSYTENNVLVWQTGMKSSYFVDCENIIGKKINPRFTLIKYIDPKEPKNTK</sequence>
<organism evidence="2 3">
    <name type="scientific">Frigoriflavimonas asaccharolytica</name>
    <dbReference type="NCBI Taxonomy" id="2735899"/>
    <lineage>
        <taxon>Bacteria</taxon>
        <taxon>Pseudomonadati</taxon>
        <taxon>Bacteroidota</taxon>
        <taxon>Flavobacteriia</taxon>
        <taxon>Flavobacteriales</taxon>
        <taxon>Weeksellaceae</taxon>
        <taxon>Frigoriflavimonas</taxon>
    </lineage>
</organism>
<dbReference type="RefSeq" id="WP_173778452.1">
    <property type="nucleotide sequence ID" value="NZ_JABSNO010000005.1"/>
</dbReference>
<evidence type="ECO:0000313" key="3">
    <source>
        <dbReference type="Proteomes" id="UP000610746"/>
    </source>
</evidence>
<reference evidence="2" key="1">
    <citation type="submission" date="2020-05" db="EMBL/GenBank/DDBJ databases">
        <title>Genomic Encyclopedia of Type Strains, Phase IV (KMG-V): Genome sequencing to study the core and pangenomes of soil and plant-associated prokaryotes.</title>
        <authorList>
            <person name="Whitman W."/>
        </authorList>
    </citation>
    <scope>NUCLEOTIDE SEQUENCE</scope>
    <source>
        <strain evidence="2">16F</strain>
    </source>
</reference>
<gene>
    <name evidence="2" type="ORF">HNQ03_000898</name>
</gene>
<dbReference type="Proteomes" id="UP000610746">
    <property type="component" value="Unassembled WGS sequence"/>
</dbReference>
<feature type="signal peptide" evidence="1">
    <location>
        <begin position="1"/>
        <end position="20"/>
    </location>
</feature>
<dbReference type="AlphaFoldDB" id="A0A8J8K7T8"/>
<feature type="chain" id="PRO_5035148605" description="Lipoprotein" evidence="1">
    <location>
        <begin position="21"/>
        <end position="152"/>
    </location>
</feature>
<evidence type="ECO:0000256" key="1">
    <source>
        <dbReference type="SAM" id="SignalP"/>
    </source>
</evidence>